<gene>
    <name evidence="2" type="ORF">OSH00_19875</name>
</gene>
<dbReference type="Proteomes" id="UP001146019">
    <property type="component" value="Unassembled WGS sequence"/>
</dbReference>
<dbReference type="SUPFAM" id="SSF55729">
    <property type="entry name" value="Acyl-CoA N-acyltransferases (Nat)"/>
    <property type="match status" value="1"/>
</dbReference>
<proteinExistence type="predicted"/>
<organism evidence="2 3">
    <name type="scientific">Acinetobacter nematophilus</name>
    <dbReference type="NCBI Taxonomy" id="2994642"/>
    <lineage>
        <taxon>Bacteria</taxon>
        <taxon>Pseudomonadati</taxon>
        <taxon>Pseudomonadota</taxon>
        <taxon>Gammaproteobacteria</taxon>
        <taxon>Moraxellales</taxon>
        <taxon>Moraxellaceae</taxon>
        <taxon>Acinetobacter</taxon>
    </lineage>
</organism>
<dbReference type="EC" id="2.3.1.-" evidence="2"/>
<dbReference type="PANTHER" id="PTHR13355:SF11">
    <property type="entry name" value="GLUCOSAMINE 6-PHOSPHATE N-ACETYLTRANSFERASE"/>
    <property type="match status" value="1"/>
</dbReference>
<dbReference type="Gene3D" id="3.40.630.30">
    <property type="match status" value="1"/>
</dbReference>
<dbReference type="GO" id="GO:0004343">
    <property type="term" value="F:glucosamine 6-phosphate N-acetyltransferase activity"/>
    <property type="evidence" value="ECO:0007669"/>
    <property type="project" value="TreeGrafter"/>
</dbReference>
<protein>
    <submittedName>
        <fullName evidence="2">GNAT family N-acetyltransferase</fullName>
        <ecNumber evidence="2">2.3.1.-</ecNumber>
    </submittedName>
</protein>
<dbReference type="Pfam" id="PF13673">
    <property type="entry name" value="Acetyltransf_10"/>
    <property type="match status" value="1"/>
</dbReference>
<dbReference type="InterPro" id="IPR039143">
    <property type="entry name" value="GNPNAT1-like"/>
</dbReference>
<keyword evidence="2" id="KW-0012">Acyltransferase</keyword>
<dbReference type="PANTHER" id="PTHR13355">
    <property type="entry name" value="GLUCOSAMINE 6-PHOSPHATE N-ACETYLTRANSFERASE"/>
    <property type="match status" value="1"/>
</dbReference>
<feature type="domain" description="N-acetyltransferase" evidence="1">
    <location>
        <begin position="4"/>
        <end position="141"/>
    </location>
</feature>
<dbReference type="RefSeq" id="WP_266131862.1">
    <property type="nucleotide sequence ID" value="NZ_JAPKMY010000018.1"/>
</dbReference>
<evidence type="ECO:0000313" key="2">
    <source>
        <dbReference type="EMBL" id="MCX5469980.1"/>
    </source>
</evidence>
<comment type="caution">
    <text evidence="2">The sequence shown here is derived from an EMBL/GenBank/DDBJ whole genome shotgun (WGS) entry which is preliminary data.</text>
</comment>
<keyword evidence="3" id="KW-1185">Reference proteome</keyword>
<dbReference type="InterPro" id="IPR000182">
    <property type="entry name" value="GNAT_dom"/>
</dbReference>
<evidence type="ECO:0000259" key="1">
    <source>
        <dbReference type="PROSITE" id="PS51186"/>
    </source>
</evidence>
<accession>A0A9X3DWX1</accession>
<dbReference type="AlphaFoldDB" id="A0A9X3DWX1"/>
<reference evidence="2" key="1">
    <citation type="submission" date="2022-11" db="EMBL/GenBank/DDBJ databases">
        <title>Biodiversity and phylogenetic relationships of bacteria.</title>
        <authorList>
            <person name="Machado R.A.R."/>
            <person name="Bhat A."/>
            <person name="Loulou A."/>
            <person name="Kallel S."/>
        </authorList>
    </citation>
    <scope>NUCLEOTIDE SEQUENCE</scope>
    <source>
        <strain evidence="2">A-IN1</strain>
    </source>
</reference>
<keyword evidence="2" id="KW-0808">Transferase</keyword>
<dbReference type="CDD" id="cd04301">
    <property type="entry name" value="NAT_SF"/>
    <property type="match status" value="1"/>
</dbReference>
<dbReference type="PROSITE" id="PS51186">
    <property type="entry name" value="GNAT"/>
    <property type="match status" value="1"/>
</dbReference>
<name>A0A9X3DWX1_9GAMM</name>
<evidence type="ECO:0000313" key="3">
    <source>
        <dbReference type="Proteomes" id="UP001146019"/>
    </source>
</evidence>
<sequence>MSRFEIQSGPWSQLQHDAQLIRRKVFIEEQNISEVDEWDDQDAVSLHFVMYEQNQPIATARLLQNDSIGRVAVLKSYRGEGIGRLLMQHIIDVAKQEHRTVLKLSAQTYATKFYENLGFQLQGEAYLDCGIPHIDMYQSLKNSEIK</sequence>
<dbReference type="InterPro" id="IPR016181">
    <property type="entry name" value="Acyl_CoA_acyltransferase"/>
</dbReference>
<dbReference type="EMBL" id="JAPKMY010000018">
    <property type="protein sequence ID" value="MCX5469980.1"/>
    <property type="molecule type" value="Genomic_DNA"/>
</dbReference>